<sequence length="360" mass="42246">MTLASPSVLLTYALLAFTVFQDFCIKMENPMDEELRRLGKLVANLAKEIDVKNQRLEEMERKYCEVSASLRRIMEEKDKLDQTYIEEMRKMQRIARDCSFKFSQENEKIKLDLESRSKELECRAKELEKCESQNDLEQKKLTVEKEKLNGMLQAQNLMRNKFSNAEMDALKREIEEKADEMQDMDALNRTLIVKERMSNHELQDARKELISGLQDFWSNRNKVGIKRLGELDQKPFRDACLQKFSSGDWDVKSAELSSSWQEIVKNPDWHPFKKISIDGKLQEIIDDNDEKLKELKEIWGGEVYKAVAEALLEINEFNPSGRYAVSELWNFKEGRKASLKEVIQCVLKQLKTLKSLKRKR</sequence>
<evidence type="ECO:0000259" key="3">
    <source>
        <dbReference type="Pfam" id="PF03469"/>
    </source>
</evidence>
<dbReference type="EMBL" id="JABCRI010000011">
    <property type="protein sequence ID" value="KAF8397477.1"/>
    <property type="molecule type" value="Genomic_DNA"/>
</dbReference>
<proteinExistence type="predicted"/>
<keyword evidence="2" id="KW-0732">Signal</keyword>
<dbReference type="InterPro" id="IPR005379">
    <property type="entry name" value="FDM1-5/IDN2_XH"/>
</dbReference>
<protein>
    <recommendedName>
        <fullName evidence="3">Factor of DNA methylation 1-5/IDN2 domain-containing protein</fullName>
    </recommendedName>
</protein>
<organism evidence="4 5">
    <name type="scientific">Tetracentron sinense</name>
    <name type="common">Spur-leaf</name>
    <dbReference type="NCBI Taxonomy" id="13715"/>
    <lineage>
        <taxon>Eukaryota</taxon>
        <taxon>Viridiplantae</taxon>
        <taxon>Streptophyta</taxon>
        <taxon>Embryophyta</taxon>
        <taxon>Tracheophyta</taxon>
        <taxon>Spermatophyta</taxon>
        <taxon>Magnoliopsida</taxon>
        <taxon>Trochodendrales</taxon>
        <taxon>Trochodendraceae</taxon>
        <taxon>Tetracentron</taxon>
    </lineage>
</organism>
<evidence type="ECO:0000313" key="5">
    <source>
        <dbReference type="Proteomes" id="UP000655225"/>
    </source>
</evidence>
<reference evidence="4 5" key="1">
    <citation type="submission" date="2020-04" db="EMBL/GenBank/DDBJ databases">
        <title>Plant Genome Project.</title>
        <authorList>
            <person name="Zhang R.-G."/>
        </authorList>
    </citation>
    <scope>NUCLEOTIDE SEQUENCE [LARGE SCALE GENOMIC DNA]</scope>
    <source>
        <strain evidence="4">YNK0</strain>
        <tissue evidence="4">Leaf</tissue>
    </source>
</reference>
<dbReference type="PANTHER" id="PTHR21596:SF82">
    <property type="entry name" value="FACTOR OF DNA METHYLATION 5-LIKE"/>
    <property type="match status" value="1"/>
</dbReference>
<dbReference type="InterPro" id="IPR045177">
    <property type="entry name" value="FDM1-5/IDN2"/>
</dbReference>
<dbReference type="GO" id="GO:0080188">
    <property type="term" value="P:gene silencing by siRNA-directed DNA methylation"/>
    <property type="evidence" value="ECO:0007669"/>
    <property type="project" value="InterPro"/>
</dbReference>
<dbReference type="Pfam" id="PF03469">
    <property type="entry name" value="XH"/>
    <property type="match status" value="1"/>
</dbReference>
<gene>
    <name evidence="4" type="ORF">HHK36_016394</name>
</gene>
<keyword evidence="1" id="KW-0175">Coiled coil</keyword>
<evidence type="ECO:0000256" key="1">
    <source>
        <dbReference type="SAM" id="Coils"/>
    </source>
</evidence>
<feature type="domain" description="Factor of DNA methylation 1-5/IDN2" evidence="3">
    <location>
        <begin position="226"/>
        <end position="354"/>
    </location>
</feature>
<comment type="caution">
    <text evidence="4">The sequence shown here is derived from an EMBL/GenBank/DDBJ whole genome shotgun (WGS) entry which is preliminary data.</text>
</comment>
<name>A0A834Z5P8_TETSI</name>
<dbReference type="Proteomes" id="UP000655225">
    <property type="component" value="Unassembled WGS sequence"/>
</dbReference>
<dbReference type="OMA" id="MANDIHE"/>
<feature type="signal peptide" evidence="2">
    <location>
        <begin position="1"/>
        <end position="16"/>
    </location>
</feature>
<dbReference type="PANTHER" id="PTHR21596">
    <property type="entry name" value="RIBONUCLEASE P SUBUNIT P38"/>
    <property type="match status" value="1"/>
</dbReference>
<dbReference type="AlphaFoldDB" id="A0A834Z5P8"/>
<accession>A0A834Z5P8</accession>
<feature type="coiled-coil region" evidence="1">
    <location>
        <begin position="110"/>
        <end position="190"/>
    </location>
</feature>
<evidence type="ECO:0000256" key="2">
    <source>
        <dbReference type="SAM" id="SignalP"/>
    </source>
</evidence>
<evidence type="ECO:0000313" key="4">
    <source>
        <dbReference type="EMBL" id="KAF8397477.1"/>
    </source>
</evidence>
<keyword evidence="5" id="KW-1185">Reference proteome</keyword>
<feature type="chain" id="PRO_5032757975" description="Factor of DNA methylation 1-5/IDN2 domain-containing protein" evidence="2">
    <location>
        <begin position="17"/>
        <end position="360"/>
    </location>
</feature>
<dbReference type="OrthoDB" id="1892195at2759"/>